<evidence type="ECO:0000256" key="1">
    <source>
        <dbReference type="SAM" id="Phobius"/>
    </source>
</evidence>
<name>A0ABR2LQR3_9ASPA</name>
<evidence type="ECO:0000313" key="4">
    <source>
        <dbReference type="Proteomes" id="UP001412067"/>
    </source>
</evidence>
<dbReference type="InterPro" id="IPR036615">
    <property type="entry name" value="Mur_ligase_C_dom_sf"/>
</dbReference>
<keyword evidence="1" id="KW-0812">Transmembrane</keyword>
<reference evidence="3 4" key="1">
    <citation type="journal article" date="2022" name="Nat. Plants">
        <title>Genomes of leafy and leafless Platanthera orchids illuminate the evolution of mycoheterotrophy.</title>
        <authorList>
            <person name="Li M.H."/>
            <person name="Liu K.W."/>
            <person name="Li Z."/>
            <person name="Lu H.C."/>
            <person name="Ye Q.L."/>
            <person name="Zhang D."/>
            <person name="Wang J.Y."/>
            <person name="Li Y.F."/>
            <person name="Zhong Z.M."/>
            <person name="Liu X."/>
            <person name="Yu X."/>
            <person name="Liu D.K."/>
            <person name="Tu X.D."/>
            <person name="Liu B."/>
            <person name="Hao Y."/>
            <person name="Liao X.Y."/>
            <person name="Jiang Y.T."/>
            <person name="Sun W.H."/>
            <person name="Chen J."/>
            <person name="Chen Y.Q."/>
            <person name="Ai Y."/>
            <person name="Zhai J.W."/>
            <person name="Wu S.S."/>
            <person name="Zhou Z."/>
            <person name="Hsiao Y.Y."/>
            <person name="Wu W.L."/>
            <person name="Chen Y.Y."/>
            <person name="Lin Y.F."/>
            <person name="Hsu J.L."/>
            <person name="Li C.Y."/>
            <person name="Wang Z.W."/>
            <person name="Zhao X."/>
            <person name="Zhong W.Y."/>
            <person name="Ma X.K."/>
            <person name="Ma L."/>
            <person name="Huang J."/>
            <person name="Chen G.Z."/>
            <person name="Huang M.Z."/>
            <person name="Huang L."/>
            <person name="Peng D.H."/>
            <person name="Luo Y.B."/>
            <person name="Zou S.Q."/>
            <person name="Chen S.P."/>
            <person name="Lan S."/>
            <person name="Tsai W.C."/>
            <person name="Van de Peer Y."/>
            <person name="Liu Z.J."/>
        </authorList>
    </citation>
    <scope>NUCLEOTIDE SEQUENCE [LARGE SCALE GENOMIC DNA]</scope>
    <source>
        <strain evidence="3">Lor288</strain>
    </source>
</reference>
<dbReference type="PANTHER" id="PTHR23135">
    <property type="entry name" value="MUR LIGASE FAMILY MEMBER"/>
    <property type="match status" value="1"/>
</dbReference>
<keyword evidence="1" id="KW-1133">Transmembrane helix</keyword>
<proteinExistence type="predicted"/>
<dbReference type="Gene3D" id="3.90.190.20">
    <property type="entry name" value="Mur ligase, C-terminal domain"/>
    <property type="match status" value="1"/>
</dbReference>
<sequence length="81" mass="9435">MDEVPGRYGLIDENQGFPVIVDYAHRSDALCRLLDAARELRPKRIITGIHIIPVFFILLYRSYIIDLFALMFLAVWNQMPL</sequence>
<dbReference type="InterPro" id="IPR004101">
    <property type="entry name" value="Mur_ligase_C"/>
</dbReference>
<feature type="transmembrane region" description="Helical" evidence="1">
    <location>
        <begin position="51"/>
        <end position="76"/>
    </location>
</feature>
<dbReference type="SUPFAM" id="SSF53244">
    <property type="entry name" value="MurD-like peptide ligases, peptide-binding domain"/>
    <property type="match status" value="1"/>
</dbReference>
<dbReference type="Pfam" id="PF02875">
    <property type="entry name" value="Mur_ligase_C"/>
    <property type="match status" value="1"/>
</dbReference>
<feature type="domain" description="Mur ligase C-terminal" evidence="2">
    <location>
        <begin position="6"/>
        <end position="46"/>
    </location>
</feature>
<dbReference type="EMBL" id="JBBWWR010000016">
    <property type="protein sequence ID" value="KAK8947862.1"/>
    <property type="molecule type" value="Genomic_DNA"/>
</dbReference>
<comment type="caution">
    <text evidence="3">The sequence shown here is derived from an EMBL/GenBank/DDBJ whole genome shotgun (WGS) entry which is preliminary data.</text>
</comment>
<evidence type="ECO:0000313" key="3">
    <source>
        <dbReference type="EMBL" id="KAK8947862.1"/>
    </source>
</evidence>
<keyword evidence="1" id="KW-0472">Membrane</keyword>
<protein>
    <recommendedName>
        <fullName evidence="2">Mur ligase C-terminal domain-containing protein</fullName>
    </recommendedName>
</protein>
<dbReference type="Proteomes" id="UP001412067">
    <property type="component" value="Unassembled WGS sequence"/>
</dbReference>
<dbReference type="PANTHER" id="PTHR23135:SF4">
    <property type="entry name" value="UDP-N-ACETYLMURAMOYL-L-ALANYL-D-GLUTAMATE--2,6-DIAMINOPIMELATE LIGASE MURE HOMOLOG, CHLOROPLASTIC"/>
    <property type="match status" value="1"/>
</dbReference>
<keyword evidence="4" id="KW-1185">Reference proteome</keyword>
<accession>A0ABR2LQR3</accession>
<evidence type="ECO:0000259" key="2">
    <source>
        <dbReference type="Pfam" id="PF02875"/>
    </source>
</evidence>
<gene>
    <name evidence="3" type="ORF">KSP40_PGU000212</name>
</gene>
<organism evidence="3 4">
    <name type="scientific">Platanthera guangdongensis</name>
    <dbReference type="NCBI Taxonomy" id="2320717"/>
    <lineage>
        <taxon>Eukaryota</taxon>
        <taxon>Viridiplantae</taxon>
        <taxon>Streptophyta</taxon>
        <taxon>Embryophyta</taxon>
        <taxon>Tracheophyta</taxon>
        <taxon>Spermatophyta</taxon>
        <taxon>Magnoliopsida</taxon>
        <taxon>Liliopsida</taxon>
        <taxon>Asparagales</taxon>
        <taxon>Orchidaceae</taxon>
        <taxon>Orchidoideae</taxon>
        <taxon>Orchideae</taxon>
        <taxon>Orchidinae</taxon>
        <taxon>Platanthera</taxon>
    </lineage>
</organism>